<dbReference type="InterPro" id="IPR051554">
    <property type="entry name" value="Acetyltransferase_Eis"/>
</dbReference>
<name>A0A841C8E9_9LACT</name>
<gene>
    <name evidence="2" type="ORF">HNQ37_001678</name>
</gene>
<dbReference type="EMBL" id="JACHHV010000049">
    <property type="protein sequence ID" value="MBB5888765.1"/>
    <property type="molecule type" value="Genomic_DNA"/>
</dbReference>
<comment type="caution">
    <text evidence="2">The sequence shown here is derived from an EMBL/GenBank/DDBJ whole genome shotgun (WGS) entry which is preliminary data.</text>
</comment>
<dbReference type="Pfam" id="PF17668">
    <property type="entry name" value="Acetyltransf_17"/>
    <property type="match status" value="1"/>
</dbReference>
<dbReference type="InterPro" id="IPR036527">
    <property type="entry name" value="SCP2_sterol-bd_dom_sf"/>
</dbReference>
<dbReference type="InterPro" id="IPR041380">
    <property type="entry name" value="Acetyltransf_17"/>
</dbReference>
<reference evidence="2 3" key="1">
    <citation type="submission" date="2020-08" db="EMBL/GenBank/DDBJ databases">
        <title>Genomic Encyclopedia of Type Strains, Phase IV (KMG-IV): sequencing the most valuable type-strain genomes for metagenomic binning, comparative biology and taxonomic classification.</title>
        <authorList>
            <person name="Goeker M."/>
        </authorList>
    </citation>
    <scope>NUCLEOTIDE SEQUENCE [LARGE SCALE GENOMIC DNA]</scope>
    <source>
        <strain evidence="2 3">DSM 14925</strain>
    </source>
</reference>
<evidence type="ECO:0000313" key="3">
    <source>
        <dbReference type="Proteomes" id="UP000562464"/>
    </source>
</evidence>
<dbReference type="PANTHER" id="PTHR37817:SF1">
    <property type="entry name" value="N-ACETYLTRANSFERASE EIS"/>
    <property type="match status" value="1"/>
</dbReference>
<dbReference type="Gene3D" id="3.40.630.30">
    <property type="match status" value="2"/>
</dbReference>
<dbReference type="Proteomes" id="UP000562464">
    <property type="component" value="Unassembled WGS sequence"/>
</dbReference>
<organism evidence="2 3">
    <name type="scientific">Lactovum miscens</name>
    <dbReference type="NCBI Taxonomy" id="190387"/>
    <lineage>
        <taxon>Bacteria</taxon>
        <taxon>Bacillati</taxon>
        <taxon>Bacillota</taxon>
        <taxon>Bacilli</taxon>
        <taxon>Lactobacillales</taxon>
        <taxon>Streptococcaceae</taxon>
        <taxon>Lactovum</taxon>
    </lineage>
</organism>
<proteinExistence type="predicted"/>
<feature type="domain" description="N-acetyltransferase" evidence="1">
    <location>
        <begin position="1"/>
        <end position="139"/>
    </location>
</feature>
<keyword evidence="3" id="KW-1185">Reference proteome</keyword>
<dbReference type="InterPro" id="IPR000182">
    <property type="entry name" value="GNAT_dom"/>
</dbReference>
<dbReference type="GO" id="GO:0034069">
    <property type="term" value="F:aminoglycoside N-acetyltransferase activity"/>
    <property type="evidence" value="ECO:0007669"/>
    <property type="project" value="TreeGrafter"/>
</dbReference>
<protein>
    <recommendedName>
        <fullName evidence="1">N-acetyltransferase domain-containing protein</fullName>
    </recommendedName>
</protein>
<dbReference type="PROSITE" id="PS51186">
    <property type="entry name" value="GNAT"/>
    <property type="match status" value="1"/>
</dbReference>
<dbReference type="Gene3D" id="3.30.1050.10">
    <property type="entry name" value="SCP2 sterol-binding domain"/>
    <property type="match status" value="1"/>
</dbReference>
<dbReference type="InterPro" id="IPR016181">
    <property type="entry name" value="Acyl_CoA_acyltransferase"/>
</dbReference>
<evidence type="ECO:0000313" key="2">
    <source>
        <dbReference type="EMBL" id="MBB5888765.1"/>
    </source>
</evidence>
<evidence type="ECO:0000259" key="1">
    <source>
        <dbReference type="PROSITE" id="PS51186"/>
    </source>
</evidence>
<dbReference type="AlphaFoldDB" id="A0A841C8E9"/>
<dbReference type="GO" id="GO:0030649">
    <property type="term" value="P:aminoglycoside antibiotic catabolic process"/>
    <property type="evidence" value="ECO:0007669"/>
    <property type="project" value="TreeGrafter"/>
</dbReference>
<sequence>MDDINENDLRELRKITEYCFPRSRIIKPSVFETALEFSTPYFERVGEKIASSILDLNFEIFWKDQIVQMAGIGCVSTYPEYRGAGLVRYLMTKILQDEYKRKTVISYLEPFSAKFYEKFGYKVAFYEKIYKIRMAEFPKGSKAKITRLSLDDALTYLQNIHEKDQSLGSLRRTKIQWEYYFKLRSQPKVALAGNEGYLLYSFDNDKFVIEELVTLTDEARQALFYFISSHSSYEMIVYKAPGQENLEVEVPEPTHMNIQLHPNMMARIINLKEFFRINGEPYFRVEILDPILSENNGVYGPEGPVIKMTIGEFTSKVIAEEKAIIREVF</sequence>
<dbReference type="SUPFAM" id="SSF55729">
    <property type="entry name" value="Acyl-CoA N-acyltransferases (Nat)"/>
    <property type="match status" value="1"/>
</dbReference>
<dbReference type="RefSeq" id="WP_183541196.1">
    <property type="nucleotide sequence ID" value="NZ_DASWOY010000009.1"/>
</dbReference>
<dbReference type="Pfam" id="PF13527">
    <property type="entry name" value="Acetyltransf_9"/>
    <property type="match status" value="1"/>
</dbReference>
<dbReference type="PANTHER" id="PTHR37817">
    <property type="entry name" value="N-ACETYLTRANSFERASE EIS"/>
    <property type="match status" value="1"/>
</dbReference>
<accession>A0A841C8E9</accession>